<feature type="compositionally biased region" description="Basic and acidic residues" evidence="8">
    <location>
        <begin position="443"/>
        <end position="456"/>
    </location>
</feature>
<organism evidence="11 12">
    <name type="scientific">Rotaria sordida</name>
    <dbReference type="NCBI Taxonomy" id="392033"/>
    <lineage>
        <taxon>Eukaryota</taxon>
        <taxon>Metazoa</taxon>
        <taxon>Spiralia</taxon>
        <taxon>Gnathifera</taxon>
        <taxon>Rotifera</taxon>
        <taxon>Eurotatoria</taxon>
        <taxon>Bdelloidea</taxon>
        <taxon>Philodinida</taxon>
        <taxon>Philodinidae</taxon>
        <taxon>Rotaria</taxon>
    </lineage>
</organism>
<dbReference type="InterPro" id="IPR018808">
    <property type="entry name" value="Muniscin_C"/>
</dbReference>
<feature type="region of interest" description="Disordered" evidence="8">
    <location>
        <begin position="375"/>
        <end position="524"/>
    </location>
</feature>
<keyword evidence="5" id="KW-0168">Coated pit</keyword>
<evidence type="ECO:0000256" key="4">
    <source>
        <dbReference type="ARBA" id="ARBA00023054"/>
    </source>
</evidence>
<evidence type="ECO:0000313" key="12">
    <source>
        <dbReference type="Proteomes" id="UP000663870"/>
    </source>
</evidence>
<dbReference type="InterPro" id="IPR028565">
    <property type="entry name" value="MHD"/>
</dbReference>
<keyword evidence="4 6" id="KW-0175">Coiled coil</keyword>
<comment type="subcellular location">
    <subcellularLocation>
        <location evidence="1">Membrane</location>
        <location evidence="1">Clathrin-coated pit</location>
        <topology evidence="1">Peripheral membrane protein</topology>
        <orientation evidence="1">Cytoplasmic side</orientation>
    </subcellularLocation>
</comment>
<evidence type="ECO:0000256" key="8">
    <source>
        <dbReference type="SAM" id="MobiDB-lite"/>
    </source>
</evidence>
<evidence type="ECO:0000256" key="1">
    <source>
        <dbReference type="ARBA" id="ARBA00004283"/>
    </source>
</evidence>
<dbReference type="PANTHER" id="PTHR23065:SF15">
    <property type="entry name" value="AT02057P"/>
    <property type="match status" value="1"/>
</dbReference>
<dbReference type="AlphaFoldDB" id="A0A813UY20"/>
<dbReference type="EMBL" id="CAJNOL010000087">
    <property type="protein sequence ID" value="CAF0832398.1"/>
    <property type="molecule type" value="Genomic_DNA"/>
</dbReference>
<evidence type="ECO:0000256" key="3">
    <source>
        <dbReference type="ARBA" id="ARBA00022583"/>
    </source>
</evidence>
<dbReference type="SUPFAM" id="SSF103657">
    <property type="entry name" value="BAR/IMD domain-like"/>
    <property type="match status" value="1"/>
</dbReference>
<dbReference type="Proteomes" id="UP000663870">
    <property type="component" value="Unassembled WGS sequence"/>
</dbReference>
<dbReference type="GO" id="GO:0005905">
    <property type="term" value="C:clathrin-coated pit"/>
    <property type="evidence" value="ECO:0007669"/>
    <property type="project" value="UniProtKB-SubCell"/>
</dbReference>
<feature type="region of interest" description="Disordered" evidence="8">
    <location>
        <begin position="644"/>
        <end position="671"/>
    </location>
</feature>
<evidence type="ECO:0000313" key="11">
    <source>
        <dbReference type="EMBL" id="CAF0832398.1"/>
    </source>
</evidence>
<evidence type="ECO:0000256" key="5">
    <source>
        <dbReference type="ARBA" id="ARBA00023176"/>
    </source>
</evidence>
<evidence type="ECO:0000256" key="6">
    <source>
        <dbReference type="PROSITE-ProRule" id="PRU01077"/>
    </source>
</evidence>
<evidence type="ECO:0000256" key="2">
    <source>
        <dbReference type="ARBA" id="ARBA00011064"/>
    </source>
</evidence>
<comment type="caution">
    <text evidence="11">The sequence shown here is derived from an EMBL/GenBank/DDBJ whole genome shotgun (WGS) entry which is preliminary data.</text>
</comment>
<keyword evidence="3" id="KW-0254">Endocytosis</keyword>
<feature type="compositionally biased region" description="Polar residues" evidence="8">
    <location>
        <begin position="375"/>
        <end position="392"/>
    </location>
</feature>
<keyword evidence="12" id="KW-1185">Reference proteome</keyword>
<accession>A0A813UY20</accession>
<dbReference type="Pfam" id="PF22699">
    <property type="entry name" value="GMIP-like_FCH"/>
    <property type="match status" value="1"/>
</dbReference>
<feature type="coiled-coil region" evidence="7">
    <location>
        <begin position="183"/>
        <end position="210"/>
    </location>
</feature>
<dbReference type="PANTHER" id="PTHR23065">
    <property type="entry name" value="PROLINE-SERINE-THREONINE PHOSPHATASE INTERACTING PROTEIN 1"/>
    <property type="match status" value="1"/>
</dbReference>
<protein>
    <submittedName>
        <fullName evidence="11">Uncharacterized protein</fullName>
    </submittedName>
</protein>
<dbReference type="InterPro" id="IPR027267">
    <property type="entry name" value="AH/BAR_dom_sf"/>
</dbReference>
<dbReference type="InterPro" id="IPR031160">
    <property type="entry name" value="F_BAR_dom"/>
</dbReference>
<feature type="compositionally biased region" description="Polar residues" evidence="8">
    <location>
        <begin position="644"/>
        <end position="655"/>
    </location>
</feature>
<dbReference type="GO" id="GO:0072583">
    <property type="term" value="P:clathrin-dependent endocytosis"/>
    <property type="evidence" value="ECO:0007669"/>
    <property type="project" value="TreeGrafter"/>
</dbReference>
<feature type="region of interest" description="Disordered" evidence="8">
    <location>
        <begin position="536"/>
        <end position="564"/>
    </location>
</feature>
<evidence type="ECO:0000259" key="9">
    <source>
        <dbReference type="PROSITE" id="PS51072"/>
    </source>
</evidence>
<feature type="domain" description="F-BAR" evidence="10">
    <location>
        <begin position="2"/>
        <end position="280"/>
    </location>
</feature>
<feature type="compositionally biased region" description="Low complexity" evidence="8">
    <location>
        <begin position="393"/>
        <end position="408"/>
    </location>
</feature>
<sequence length="1076" mass="121835">MVHWSDYFWSEGNRGFEVLSSNVKYGAIAIEEFQRFLNESAQCESVYYKSLSRLQSQLTKNQYLGTFTPIWSLIRDLFDKISSTHSATVSFYQELLRDIHNYQDLYQKKVKTHIQKDGDILRSAELISQLHNSLHIVNKAKEQYHSVTLDYERAKRTGNSLFNTSSATSQDNNSPGLAQTTLNALQANKVERLERKCRLAQDEYKLTIEKYNSVRNDYEKRFQDACTKFQDFEIDHIEKMLLFSLTFSELLQRNHEQIRLAQNDFSDKLKSLSGNDLLDGFVEQKKTGTDRPVVLQIEEVDNLKASAPPTNNNTPDVLSGHDDSNQVDQLESGVPSFQAHFNVSPQNTKSSDNNNANNNRARHHYHQFFHALSQHSGNTHSNAPSHNLITSPTANITTTSPNVTTSNNQMLRSPEPNSSNEQTSNPFDVKIRRPKFTGFFGTGRKERKEKKNEKKTSTNTKSTKPSQVHQSRDESNEVHLQNSNYETIDFNKKTDNNVDSIPSSFNTERNKCSTPEPYTQSSSTMLKNENKLQVRHSVNPPSLLKTSNSTDTSSDDDDDDDNPILKIDFKINPKAEILSDVDDETKIVNAMRLIDKNMGNFMTTSRGQSNRNPDLNKSFSIDQLGTRTLPPSIPLRAALTISNSATTDNTDNSSMFPPHDEFDRSHSNSVSNTLTNQEDLFAPLQSTIESTNIQSISSTDDDTEVANSFHHEDLTTNKKILFPRLQVPSARHLHQQQPKWTSVSPSIASINPNFRNSPIISHEQPMSPLTPDTIDQIPLAIAFQEIIHVMMSGNNQENWKSRIVGEMLISFPASILNLFVDPSHFSNRLQFRLKNLDHIENITAKSSLIAQNESSTDSNDSIYSFDMTGLYNALQNLQEKNPSSRFFNLNVLNYEIKHTDVSNIPIQMSSKWTRTFDTISVNINYSFNSSALPNSIRLNNDTVICYTIITDGQEIKESSPTAEWSVDECKLWWKVPYVNNGTGNLSATIITAHKNTIDNDNDQQQQQALTASSIVNAYFLGENALFSSIDFELACNGYRISLLKKKILSGKYQSEPDQTEPLHLFQHPITSSSSTF</sequence>
<dbReference type="GO" id="GO:0005886">
    <property type="term" value="C:plasma membrane"/>
    <property type="evidence" value="ECO:0007669"/>
    <property type="project" value="TreeGrafter"/>
</dbReference>
<dbReference type="GO" id="GO:0030136">
    <property type="term" value="C:clathrin-coated vesicle"/>
    <property type="evidence" value="ECO:0007669"/>
    <property type="project" value="TreeGrafter"/>
</dbReference>
<dbReference type="PROSITE" id="PS51741">
    <property type="entry name" value="F_BAR"/>
    <property type="match status" value="1"/>
</dbReference>
<dbReference type="SMART" id="SM00055">
    <property type="entry name" value="FCH"/>
    <property type="match status" value="1"/>
</dbReference>
<dbReference type="Pfam" id="PF10291">
    <property type="entry name" value="muHD"/>
    <property type="match status" value="1"/>
</dbReference>
<reference evidence="11" key="1">
    <citation type="submission" date="2021-02" db="EMBL/GenBank/DDBJ databases">
        <authorList>
            <person name="Nowell W R."/>
        </authorList>
    </citation>
    <scope>NUCLEOTIDE SEQUENCE</scope>
</reference>
<keyword evidence="5" id="KW-0472">Membrane</keyword>
<dbReference type="InterPro" id="IPR054713">
    <property type="entry name" value="GMIP/FCHO2-like_FCH"/>
</dbReference>
<dbReference type="Gene3D" id="1.20.1270.60">
    <property type="entry name" value="Arfaptin homology (AH) domain/BAR domain"/>
    <property type="match status" value="1"/>
</dbReference>
<proteinExistence type="inferred from homology"/>
<gene>
    <name evidence="11" type="ORF">JXQ802_LOCUS5765</name>
</gene>
<dbReference type="GO" id="GO:0048268">
    <property type="term" value="P:clathrin coat assembly"/>
    <property type="evidence" value="ECO:0007669"/>
    <property type="project" value="TreeGrafter"/>
</dbReference>
<feature type="domain" description="MHD" evidence="9">
    <location>
        <begin position="776"/>
        <end position="1055"/>
    </location>
</feature>
<feature type="compositionally biased region" description="Polar residues" evidence="8">
    <location>
        <begin position="409"/>
        <end position="426"/>
    </location>
</feature>
<comment type="similarity">
    <text evidence="2">Belongs to the FCHO family.</text>
</comment>
<feature type="compositionally biased region" description="Polar residues" evidence="8">
    <location>
        <begin position="497"/>
        <end position="524"/>
    </location>
</feature>
<dbReference type="PROSITE" id="PS51072">
    <property type="entry name" value="MHD"/>
    <property type="match status" value="1"/>
</dbReference>
<evidence type="ECO:0000256" key="7">
    <source>
        <dbReference type="SAM" id="Coils"/>
    </source>
</evidence>
<name>A0A813UY20_9BILA</name>
<evidence type="ECO:0000259" key="10">
    <source>
        <dbReference type="PROSITE" id="PS51741"/>
    </source>
</evidence>
<dbReference type="InterPro" id="IPR001060">
    <property type="entry name" value="FCH_dom"/>
</dbReference>
<feature type="compositionally biased region" description="Acidic residues" evidence="8">
    <location>
        <begin position="553"/>
        <end position="562"/>
    </location>
</feature>